<evidence type="ECO:0000313" key="1">
    <source>
        <dbReference type="EnsemblMetazoa" id="Aqu2.1.14794_001"/>
    </source>
</evidence>
<accession>A0A1X7TJ23</accession>
<dbReference type="AlphaFoldDB" id="A0A1X7TJ23"/>
<reference evidence="1" key="1">
    <citation type="submission" date="2017-05" db="UniProtKB">
        <authorList>
            <consortium name="EnsemblMetazoa"/>
        </authorList>
    </citation>
    <scope>IDENTIFICATION</scope>
</reference>
<proteinExistence type="predicted"/>
<protein>
    <submittedName>
        <fullName evidence="1">Uncharacterized protein</fullName>
    </submittedName>
</protein>
<organism evidence="1">
    <name type="scientific">Amphimedon queenslandica</name>
    <name type="common">Sponge</name>
    <dbReference type="NCBI Taxonomy" id="400682"/>
    <lineage>
        <taxon>Eukaryota</taxon>
        <taxon>Metazoa</taxon>
        <taxon>Porifera</taxon>
        <taxon>Demospongiae</taxon>
        <taxon>Heteroscleromorpha</taxon>
        <taxon>Haplosclerida</taxon>
        <taxon>Niphatidae</taxon>
        <taxon>Amphimedon</taxon>
    </lineage>
</organism>
<sequence length="54" mass="6180">MMTKIRKFKISIIKPSTPAALFLESFDFDIKKEVTPFVHPNAITMNKIKNSAKL</sequence>
<dbReference type="EnsemblMetazoa" id="Aqu2.1.14794_001">
    <property type="protein sequence ID" value="Aqu2.1.14794_001"/>
    <property type="gene ID" value="Aqu2.1.14794"/>
</dbReference>
<name>A0A1X7TJ23_AMPQE</name>
<dbReference type="InParanoid" id="A0A1X7TJ23"/>